<keyword evidence="4 11" id="KW-0349">Heme</keyword>
<dbReference type="InterPro" id="IPR001505">
    <property type="entry name" value="Copper_CuA"/>
</dbReference>
<feature type="domain" description="Cytochrome c" evidence="14">
    <location>
        <begin position="195"/>
        <end position="288"/>
    </location>
</feature>
<dbReference type="GO" id="GO:0004129">
    <property type="term" value="F:cytochrome-c oxidase activity"/>
    <property type="evidence" value="ECO:0007669"/>
    <property type="project" value="UniProtKB-EC"/>
</dbReference>
<dbReference type="InterPro" id="IPR034236">
    <property type="entry name" value="CuRO_CcO_Caa3_II"/>
</dbReference>
<keyword evidence="7 11" id="KW-0408">Iron</keyword>
<keyword evidence="8" id="KW-0186">Copper</keyword>
<evidence type="ECO:0000313" key="15">
    <source>
        <dbReference type="EMBL" id="PTQ07414.1"/>
    </source>
</evidence>
<organism evidence="15 16">
    <name type="scientific">Sphingomonas oleivorans</name>
    <dbReference type="NCBI Taxonomy" id="1735121"/>
    <lineage>
        <taxon>Bacteria</taxon>
        <taxon>Pseudomonadati</taxon>
        <taxon>Pseudomonadota</taxon>
        <taxon>Alphaproteobacteria</taxon>
        <taxon>Sphingomonadales</taxon>
        <taxon>Sphingomonadaceae</taxon>
        <taxon>Sphingomonas</taxon>
    </lineage>
</organism>
<keyword evidence="3" id="KW-0813">Transport</keyword>
<feature type="transmembrane region" description="Helical" evidence="12">
    <location>
        <begin position="40"/>
        <end position="64"/>
    </location>
</feature>
<evidence type="ECO:0000259" key="14">
    <source>
        <dbReference type="PROSITE" id="PS51007"/>
    </source>
</evidence>
<dbReference type="GO" id="GO:0042773">
    <property type="term" value="P:ATP synthesis coupled electron transport"/>
    <property type="evidence" value="ECO:0007669"/>
    <property type="project" value="TreeGrafter"/>
</dbReference>
<dbReference type="Proteomes" id="UP000244162">
    <property type="component" value="Unassembled WGS sequence"/>
</dbReference>
<dbReference type="EMBL" id="NWBU01000018">
    <property type="protein sequence ID" value="PTQ07414.1"/>
    <property type="molecule type" value="Genomic_DNA"/>
</dbReference>
<evidence type="ECO:0000256" key="8">
    <source>
        <dbReference type="ARBA" id="ARBA00023008"/>
    </source>
</evidence>
<dbReference type="Pfam" id="PF00116">
    <property type="entry name" value="COX2"/>
    <property type="match status" value="1"/>
</dbReference>
<dbReference type="SUPFAM" id="SSF49503">
    <property type="entry name" value="Cupredoxins"/>
    <property type="match status" value="1"/>
</dbReference>
<proteinExistence type="inferred from homology"/>
<evidence type="ECO:0000256" key="6">
    <source>
        <dbReference type="ARBA" id="ARBA00022982"/>
    </source>
</evidence>
<evidence type="ECO:0000313" key="16">
    <source>
        <dbReference type="Proteomes" id="UP000244162"/>
    </source>
</evidence>
<dbReference type="SUPFAM" id="SSF46626">
    <property type="entry name" value="Cytochrome c"/>
    <property type="match status" value="1"/>
</dbReference>
<keyword evidence="9 12" id="KW-0472">Membrane</keyword>
<keyword evidence="12" id="KW-0812">Transmembrane</keyword>
<evidence type="ECO:0000256" key="9">
    <source>
        <dbReference type="ARBA" id="ARBA00023136"/>
    </source>
</evidence>
<comment type="subcellular location">
    <subcellularLocation>
        <location evidence="1">Membrane</location>
    </subcellularLocation>
</comment>
<evidence type="ECO:0000256" key="2">
    <source>
        <dbReference type="ARBA" id="ARBA00007866"/>
    </source>
</evidence>
<evidence type="ECO:0000256" key="1">
    <source>
        <dbReference type="ARBA" id="ARBA00004370"/>
    </source>
</evidence>
<dbReference type="InterPro" id="IPR045187">
    <property type="entry name" value="CcO_II"/>
</dbReference>
<dbReference type="GO" id="GO:0016020">
    <property type="term" value="C:membrane"/>
    <property type="evidence" value="ECO:0007669"/>
    <property type="project" value="UniProtKB-SubCell"/>
</dbReference>
<sequence>MLAGGMAIAALLIYLSVMLIAAHVGRRRRGRIDHHTGMRFILWAGAIGPTILLLVLLLTALPMMRPIEAGARDLAIDVSGEQYWWRVRYRPPGGPAVDAANEIRLPAGRPVLFNLSSPDVLHSFWIPGLAGKMDMIPGRTNRLVIRATRPGRYRGACAEFCGRSHALMRFTVVVMEAQAFDRWLVKQAAPSPAALAQSDARALFRDYGCAGCHAIQPDAIGRRSIGPDLGHVGGRGSIAAGVLPNEEAAIAGFIRHPERTKPGIAMPSFDFMPEADARAIAAWLRSLE</sequence>
<keyword evidence="12" id="KW-1133">Transmembrane helix</keyword>
<dbReference type="PANTHER" id="PTHR22888">
    <property type="entry name" value="CYTOCHROME C OXIDASE, SUBUNIT II"/>
    <property type="match status" value="1"/>
</dbReference>
<dbReference type="GO" id="GO:0020037">
    <property type="term" value="F:heme binding"/>
    <property type="evidence" value="ECO:0007669"/>
    <property type="project" value="InterPro"/>
</dbReference>
<dbReference type="AlphaFoldDB" id="A0A2T5FTM4"/>
<protein>
    <submittedName>
        <fullName evidence="15">Cytochrome B</fullName>
    </submittedName>
</protein>
<dbReference type="InterPro" id="IPR008972">
    <property type="entry name" value="Cupredoxin"/>
</dbReference>
<dbReference type="GO" id="GO:0005507">
    <property type="term" value="F:copper ion binding"/>
    <property type="evidence" value="ECO:0007669"/>
    <property type="project" value="InterPro"/>
</dbReference>
<dbReference type="PROSITE" id="PS00078">
    <property type="entry name" value="COX2"/>
    <property type="match status" value="1"/>
</dbReference>
<keyword evidence="16" id="KW-1185">Reference proteome</keyword>
<feature type="transmembrane region" description="Helical" evidence="12">
    <location>
        <begin position="6"/>
        <end position="24"/>
    </location>
</feature>
<dbReference type="OrthoDB" id="9781261at2"/>
<evidence type="ECO:0000256" key="4">
    <source>
        <dbReference type="ARBA" id="ARBA00022617"/>
    </source>
</evidence>
<evidence type="ECO:0000259" key="13">
    <source>
        <dbReference type="PROSITE" id="PS50857"/>
    </source>
</evidence>
<dbReference type="PROSITE" id="PS50857">
    <property type="entry name" value="COX2_CUA"/>
    <property type="match status" value="1"/>
</dbReference>
<keyword evidence="6" id="KW-0249">Electron transport</keyword>
<name>A0A2T5FTM4_9SPHN</name>
<dbReference type="RefSeq" id="WP_107970136.1">
    <property type="nucleotide sequence ID" value="NZ_NWBU01000018.1"/>
</dbReference>
<dbReference type="InterPro" id="IPR036909">
    <property type="entry name" value="Cyt_c-like_dom_sf"/>
</dbReference>
<evidence type="ECO:0000256" key="10">
    <source>
        <dbReference type="ARBA" id="ARBA00047816"/>
    </source>
</evidence>
<dbReference type="PROSITE" id="PS51007">
    <property type="entry name" value="CYTC"/>
    <property type="match status" value="1"/>
</dbReference>
<evidence type="ECO:0000256" key="12">
    <source>
        <dbReference type="SAM" id="Phobius"/>
    </source>
</evidence>
<dbReference type="InterPro" id="IPR002429">
    <property type="entry name" value="CcO_II-like_C"/>
</dbReference>
<dbReference type="Gene3D" id="2.60.40.420">
    <property type="entry name" value="Cupredoxins - blue copper proteins"/>
    <property type="match status" value="1"/>
</dbReference>
<dbReference type="InterPro" id="IPR009056">
    <property type="entry name" value="Cyt_c-like_dom"/>
</dbReference>
<evidence type="ECO:0000256" key="11">
    <source>
        <dbReference type="PROSITE-ProRule" id="PRU00433"/>
    </source>
</evidence>
<comment type="caution">
    <text evidence="15">The sequence shown here is derived from an EMBL/GenBank/DDBJ whole genome shotgun (WGS) entry which is preliminary data.</text>
</comment>
<reference evidence="15 16" key="1">
    <citation type="submission" date="2017-09" db="EMBL/GenBank/DDBJ databases">
        <title>Sphingomonas panjinensis sp.nov., isolated from oil-contaminated soil.</title>
        <authorList>
            <person name="Wang L."/>
            <person name="Chen L."/>
        </authorList>
    </citation>
    <scope>NUCLEOTIDE SEQUENCE [LARGE SCALE GENOMIC DNA]</scope>
    <source>
        <strain evidence="15 16">FW-11</strain>
    </source>
</reference>
<evidence type="ECO:0000256" key="3">
    <source>
        <dbReference type="ARBA" id="ARBA00022448"/>
    </source>
</evidence>
<keyword evidence="5 11" id="KW-0479">Metal-binding</keyword>
<gene>
    <name evidence="15" type="ORF">CLG96_17885</name>
</gene>
<comment type="similarity">
    <text evidence="2">Belongs to the cytochrome c oxidase subunit 2 family.</text>
</comment>
<accession>A0A2T5FTM4</accession>
<comment type="catalytic activity">
    <reaction evidence="10">
        <text>4 Fe(II)-[cytochrome c] + O2 + 8 H(+)(in) = 4 Fe(III)-[cytochrome c] + 2 H2O + 4 H(+)(out)</text>
        <dbReference type="Rhea" id="RHEA:11436"/>
        <dbReference type="Rhea" id="RHEA-COMP:10350"/>
        <dbReference type="Rhea" id="RHEA-COMP:14399"/>
        <dbReference type="ChEBI" id="CHEBI:15377"/>
        <dbReference type="ChEBI" id="CHEBI:15378"/>
        <dbReference type="ChEBI" id="CHEBI:15379"/>
        <dbReference type="ChEBI" id="CHEBI:29033"/>
        <dbReference type="ChEBI" id="CHEBI:29034"/>
        <dbReference type="EC" id="7.1.1.9"/>
    </reaction>
</comment>
<dbReference type="Pfam" id="PF00034">
    <property type="entry name" value="Cytochrom_C"/>
    <property type="match status" value="1"/>
</dbReference>
<evidence type="ECO:0000256" key="5">
    <source>
        <dbReference type="ARBA" id="ARBA00022723"/>
    </source>
</evidence>
<dbReference type="CDD" id="cd04213">
    <property type="entry name" value="CuRO_CcO_Caa3_II"/>
    <property type="match status" value="1"/>
</dbReference>
<evidence type="ECO:0000256" key="7">
    <source>
        <dbReference type="ARBA" id="ARBA00023004"/>
    </source>
</evidence>
<feature type="domain" description="Cytochrome oxidase subunit II copper A binding" evidence="13">
    <location>
        <begin position="71"/>
        <end position="186"/>
    </location>
</feature>
<dbReference type="PANTHER" id="PTHR22888:SF9">
    <property type="entry name" value="CYTOCHROME C OXIDASE SUBUNIT 2"/>
    <property type="match status" value="1"/>
</dbReference>